<evidence type="ECO:0000256" key="1">
    <source>
        <dbReference type="ARBA" id="ARBA00004120"/>
    </source>
</evidence>
<sequence>MIGGIMVAMATFPAFDNVYCKQSFVYGNDWAVLSGLEEGITPVSQCSTIEGDFGRIVLNFPLEITFKSSSPFGWPQLVLSCYGTDSFGNDVVRGYGATHIPIMPGQQKRRIPMFVPESSSSLQKFLAWISGKRPEFVDPRIVAHSEGREVTRVRTNGYVTVSFNIVLKDLKKLGYDVSPSSVTKLSEFPVQSFVPQAQEDNRSRQQPAIGSRGNEESEGVEEPISKYGMPKQVDENGEQEYLSAPGPSGLDQSYTSNAFTSDTKLETLHEGEELE</sequence>
<keyword evidence="3" id="KW-0970">Cilium biogenesis/degradation</keyword>
<reference evidence="10" key="1">
    <citation type="submission" date="2022-11" db="UniProtKB">
        <authorList>
            <consortium name="WormBaseParasite"/>
        </authorList>
    </citation>
    <scope>IDENTIFICATION</scope>
</reference>
<dbReference type="GO" id="GO:0060271">
    <property type="term" value="P:cilium assembly"/>
    <property type="evidence" value="ECO:0007669"/>
    <property type="project" value="TreeGrafter"/>
</dbReference>
<evidence type="ECO:0000313" key="10">
    <source>
        <dbReference type="WBParaSite" id="PSAMB.scaffold2107size25344.g16383.t1"/>
    </source>
</evidence>
<evidence type="ECO:0000256" key="3">
    <source>
        <dbReference type="ARBA" id="ARBA00022794"/>
    </source>
</evidence>
<dbReference type="Pfam" id="PF07162">
    <property type="entry name" value="B9-C2"/>
    <property type="match status" value="1"/>
</dbReference>
<evidence type="ECO:0000256" key="5">
    <source>
        <dbReference type="ARBA" id="ARBA00023273"/>
    </source>
</evidence>
<dbReference type="WBParaSite" id="PSAMB.scaffold2107size25344.g16383.t1">
    <property type="protein sequence ID" value="PSAMB.scaffold2107size25344.g16383.t1"/>
    <property type="gene ID" value="PSAMB.scaffold2107size25344.g16383"/>
</dbReference>
<evidence type="ECO:0000256" key="4">
    <source>
        <dbReference type="ARBA" id="ARBA00023212"/>
    </source>
</evidence>
<evidence type="ECO:0000256" key="6">
    <source>
        <dbReference type="ARBA" id="ARBA00038411"/>
    </source>
</evidence>
<protein>
    <recommendedName>
        <fullName evidence="7">B9 domain-containing protein 1</fullName>
    </recommendedName>
</protein>
<dbReference type="GO" id="GO:0036038">
    <property type="term" value="C:MKS complex"/>
    <property type="evidence" value="ECO:0007669"/>
    <property type="project" value="TreeGrafter"/>
</dbReference>
<evidence type="ECO:0000256" key="7">
    <source>
        <dbReference type="ARBA" id="ARBA00039274"/>
    </source>
</evidence>
<dbReference type="PROSITE" id="PS51381">
    <property type="entry name" value="C2_B9"/>
    <property type="match status" value="1"/>
</dbReference>
<dbReference type="AlphaFoldDB" id="A0A914VM81"/>
<keyword evidence="4" id="KW-0206">Cytoskeleton</keyword>
<keyword evidence="2" id="KW-0963">Cytoplasm</keyword>
<dbReference type="InterPro" id="IPR010796">
    <property type="entry name" value="C2_B9-type_dom"/>
</dbReference>
<dbReference type="Proteomes" id="UP000887566">
    <property type="component" value="Unplaced"/>
</dbReference>
<feature type="compositionally biased region" description="Polar residues" evidence="8">
    <location>
        <begin position="250"/>
        <end position="262"/>
    </location>
</feature>
<accession>A0A914VM81</accession>
<feature type="region of interest" description="Disordered" evidence="8">
    <location>
        <begin position="193"/>
        <end position="275"/>
    </location>
</feature>
<dbReference type="PANTHER" id="PTHR12968">
    <property type="entry name" value="B9 DOMAIN-CONTAINING"/>
    <property type="match status" value="1"/>
</dbReference>
<keyword evidence="5" id="KW-0966">Cell projection</keyword>
<feature type="compositionally biased region" description="Basic and acidic residues" evidence="8">
    <location>
        <begin position="263"/>
        <end position="275"/>
    </location>
</feature>
<proteinExistence type="inferred from homology"/>
<evidence type="ECO:0000313" key="9">
    <source>
        <dbReference type="Proteomes" id="UP000887566"/>
    </source>
</evidence>
<evidence type="ECO:0000256" key="8">
    <source>
        <dbReference type="SAM" id="MobiDB-lite"/>
    </source>
</evidence>
<dbReference type="PANTHER" id="PTHR12968:SF1">
    <property type="entry name" value="B9 DOMAIN-CONTAINING PROTEIN 1"/>
    <property type="match status" value="1"/>
</dbReference>
<name>A0A914VM81_9BILA</name>
<comment type="subcellular location">
    <subcellularLocation>
        <location evidence="1">Cytoplasm</location>
        <location evidence="1">Cytoskeleton</location>
        <location evidence="1">Cilium basal body</location>
    </subcellularLocation>
</comment>
<keyword evidence="9" id="KW-1185">Reference proteome</keyword>
<organism evidence="9 10">
    <name type="scientific">Plectus sambesii</name>
    <dbReference type="NCBI Taxonomy" id="2011161"/>
    <lineage>
        <taxon>Eukaryota</taxon>
        <taxon>Metazoa</taxon>
        <taxon>Ecdysozoa</taxon>
        <taxon>Nematoda</taxon>
        <taxon>Chromadorea</taxon>
        <taxon>Plectida</taxon>
        <taxon>Plectina</taxon>
        <taxon>Plectoidea</taxon>
        <taxon>Plectidae</taxon>
        <taxon>Plectus</taxon>
    </lineage>
</organism>
<comment type="similarity">
    <text evidence="6">Belongs to the B9D family.</text>
</comment>
<evidence type="ECO:0000256" key="2">
    <source>
        <dbReference type="ARBA" id="ARBA00022490"/>
    </source>
</evidence>